<organism evidence="3 4">
    <name type="scientific">Xylella fastidiosa (strain 9a5c)</name>
    <dbReference type="NCBI Taxonomy" id="160492"/>
    <lineage>
        <taxon>Bacteria</taxon>
        <taxon>Pseudomonadati</taxon>
        <taxon>Pseudomonadota</taxon>
        <taxon>Gammaproteobacteria</taxon>
        <taxon>Lysobacterales</taxon>
        <taxon>Lysobacteraceae</taxon>
        <taxon>Xylella</taxon>
    </lineage>
</organism>
<keyword evidence="2" id="KW-1133">Transmembrane helix</keyword>
<dbReference type="KEGG" id="xfa:XF_0487"/>
<dbReference type="GO" id="GO:0009289">
    <property type="term" value="C:pilus"/>
    <property type="evidence" value="ECO:0007669"/>
    <property type="project" value="InterPro"/>
</dbReference>
<dbReference type="AlphaFoldDB" id="Q9PG15"/>
<dbReference type="EMBL" id="AE003849">
    <property type="protein sequence ID" value="AAF83297.1"/>
    <property type="molecule type" value="Genomic_DNA"/>
</dbReference>
<dbReference type="GO" id="GO:0007155">
    <property type="term" value="P:cell adhesion"/>
    <property type="evidence" value="ECO:0007669"/>
    <property type="project" value="InterPro"/>
</dbReference>
<proteinExistence type="inferred from homology"/>
<dbReference type="eggNOG" id="COG4969">
    <property type="taxonomic scope" value="Bacteria"/>
</dbReference>
<evidence type="ECO:0000313" key="4">
    <source>
        <dbReference type="Proteomes" id="UP000000812"/>
    </source>
</evidence>
<protein>
    <submittedName>
        <fullName evidence="3">Fimbrillin</fullName>
    </submittedName>
</protein>
<dbReference type="STRING" id="160492.XF_0487"/>
<gene>
    <name evidence="3" type="ordered locus">XF_0487</name>
</gene>
<feature type="transmembrane region" description="Helical" evidence="2">
    <location>
        <begin position="16"/>
        <end position="37"/>
    </location>
</feature>
<reference evidence="3 4" key="1">
    <citation type="journal article" date="2000" name="Nature">
        <title>The genome sequence of the plant pathogen Xylella fastidiosa.</title>
        <authorList>
            <person name="Simpson A.J."/>
            <person name="Reinach F.C."/>
            <person name="Arruda P."/>
            <person name="Abreu F.A."/>
            <person name="Acencio M."/>
            <person name="Alvarenga R."/>
            <person name="Alves L.M."/>
            <person name="Araya J.E."/>
            <person name="Baia G.S."/>
            <person name="Baptista C.S."/>
            <person name="Barros M.H."/>
            <person name="Bonaccorsi E.D."/>
            <person name="Bordin S."/>
            <person name="Bove J.M."/>
            <person name="Briones M.R."/>
            <person name="Bueno M.R."/>
            <person name="Camargo A.A."/>
            <person name="Camargo L.E."/>
            <person name="Carraro D.M."/>
            <person name="Carrer H."/>
            <person name="Colauto N.B."/>
            <person name="Colombo C."/>
            <person name="Costa F.F."/>
            <person name="Costa M.C."/>
            <person name="Costa-Neto C.M."/>
            <person name="Coutinho L.L."/>
            <person name="Cristofani M."/>
            <person name="Dias-Neto E."/>
            <person name="Docena C."/>
            <person name="El-Dorry H."/>
            <person name="Facincani A.P."/>
            <person name="Ferreira A.J."/>
            <person name="Ferreira V.C."/>
            <person name="Ferro J.A."/>
            <person name="Fraga J.S."/>
            <person name="Franca S.C."/>
            <person name="Franco M.C."/>
            <person name="Frohme M."/>
            <person name="Furlan L.R."/>
            <person name="Garnier M."/>
            <person name="Goldman G.H."/>
            <person name="Goldman M.H."/>
            <person name="Gomes S.L."/>
            <person name="Gruber A."/>
            <person name="Ho P.L."/>
            <person name="Hoheisel J.D."/>
            <person name="Junqueira M.L."/>
            <person name="Kemper E.L."/>
            <person name="Kitajima J.P."/>
            <person name="Krieger J.E."/>
            <person name="Kuramae E.E."/>
            <person name="Laigret F."/>
            <person name="Lambais M.R."/>
            <person name="Leite L.C."/>
            <person name="Lemos E.G."/>
            <person name="Lemos M.V."/>
            <person name="Lopes S.A."/>
            <person name="Lopes C.R."/>
            <person name="Machado J.A."/>
            <person name="Machado M.A."/>
            <person name="Madeira A.M."/>
            <person name="Madeira H.M."/>
            <person name="Marino C.L."/>
            <person name="Marques M.V."/>
            <person name="Martins E.A."/>
            <person name="Martins E.M."/>
            <person name="Matsukuma A.Y."/>
            <person name="Menck C.F."/>
            <person name="Miracca E.C."/>
            <person name="Miyaki C.Y."/>
            <person name="Monteriro-Vitorello C.B."/>
            <person name="Moon D.H."/>
            <person name="Nagai M.A."/>
            <person name="Nascimento A.L."/>
            <person name="Netto L.E."/>
            <person name="Nhani A.Jr."/>
            <person name="Nobrega F.G."/>
            <person name="Nunes L.R."/>
            <person name="Oliveira M.A."/>
            <person name="de Oliveira M.C."/>
            <person name="de Oliveira R.C."/>
            <person name="Palmieri D.A."/>
            <person name="Paris A."/>
            <person name="Peixoto B.R."/>
            <person name="Pereira G.A."/>
            <person name="Pereira H.A.Jr."/>
            <person name="Pesquero J.B."/>
            <person name="Quaggio R.B."/>
            <person name="Roberto P.G."/>
            <person name="Rodrigues V."/>
            <person name="de M Rosa A.J."/>
            <person name="de Rosa V.E.Jr."/>
            <person name="de Sa R.G."/>
            <person name="Santelli R.V."/>
            <person name="Sawasaki H.E."/>
            <person name="da Silva A.C."/>
            <person name="da Silva A.M."/>
            <person name="da Silva F.R."/>
            <person name="da Silva W.A.Jr."/>
            <person name="da Silveira J.F."/>
            <person name="Silvestri M.L."/>
            <person name="Siqueira W.J."/>
            <person name="de Souza A.A."/>
            <person name="de Souza A.P."/>
            <person name="Terenzi M.F."/>
            <person name="Truffi D."/>
            <person name="Tsai S.M."/>
            <person name="Tsuhako M.H."/>
            <person name="Vallada H."/>
            <person name="Van Sluys M.A."/>
            <person name="Verjovski-Almeida S."/>
            <person name="Vettore A.L."/>
            <person name="Zago M.A."/>
            <person name="Zatz M."/>
            <person name="Meidanis J."/>
            <person name="Setubal J.C."/>
        </authorList>
    </citation>
    <scope>NUCLEOTIDE SEQUENCE [LARGE SCALE GENOMIC DNA]</scope>
    <source>
        <strain evidence="3 4">9a5c</strain>
    </source>
</reference>
<dbReference type="HOGENOM" id="CLU_091705_4_2_6"/>
<comment type="similarity">
    <text evidence="1">Belongs to the N-Me-Phe pilin family.</text>
</comment>
<sequence length="185" mass="20183">MPTEGCMMKKQQGFNVIELMILIVIIAVLTAITLPIYQYYIAKSQVTAALTDITPGKVYTEVRLASGMPRTTSPNDIGLHTTTTRCHHIDVSVDTAATESKTDSVGHRTTTLTKAPTSTITCTINGNNAVNHKFIQWLRMADLNWISSDNDGNDLDARWFCLTNVAEALRPIACTDALPQTPTGS</sequence>
<name>Q9PG15_XYLFA</name>
<evidence type="ECO:0000313" key="3">
    <source>
        <dbReference type="EMBL" id="AAF83297.1"/>
    </source>
</evidence>
<dbReference type="Gene3D" id="3.30.700.10">
    <property type="entry name" value="Glycoprotein, Type 4 Pilin"/>
    <property type="match status" value="1"/>
</dbReference>
<evidence type="ECO:0000256" key="2">
    <source>
        <dbReference type="SAM" id="Phobius"/>
    </source>
</evidence>
<dbReference type="Proteomes" id="UP000000812">
    <property type="component" value="Chromosome"/>
</dbReference>
<keyword evidence="2" id="KW-0812">Transmembrane</keyword>
<dbReference type="InterPro" id="IPR001082">
    <property type="entry name" value="Pilin"/>
</dbReference>
<dbReference type="Pfam" id="PF00114">
    <property type="entry name" value="Pilin"/>
    <property type="match status" value="1"/>
</dbReference>
<evidence type="ECO:0000256" key="1">
    <source>
        <dbReference type="ARBA" id="ARBA00005233"/>
    </source>
</evidence>
<accession>Q9PG15</accession>
<dbReference type="SUPFAM" id="SSF54523">
    <property type="entry name" value="Pili subunits"/>
    <property type="match status" value="1"/>
</dbReference>
<keyword evidence="2" id="KW-0472">Membrane</keyword>
<dbReference type="InterPro" id="IPR045584">
    <property type="entry name" value="Pilin-like"/>
</dbReference>
<dbReference type="PIR" id="H82799">
    <property type="entry name" value="H82799"/>
</dbReference>